<proteinExistence type="predicted"/>
<feature type="transmembrane region" description="Helical" evidence="2">
    <location>
        <begin position="462"/>
        <end position="482"/>
    </location>
</feature>
<dbReference type="Pfam" id="PF11915">
    <property type="entry name" value="DUF3433"/>
    <property type="match status" value="1"/>
</dbReference>
<keyword evidence="2" id="KW-1133">Transmembrane helix</keyword>
<feature type="transmembrane region" description="Helical" evidence="2">
    <location>
        <begin position="187"/>
        <end position="205"/>
    </location>
</feature>
<evidence type="ECO:0000313" key="4">
    <source>
        <dbReference type="Proteomes" id="UP001392437"/>
    </source>
</evidence>
<gene>
    <name evidence="3" type="ORF">PG999_002788</name>
</gene>
<feature type="region of interest" description="Disordered" evidence="1">
    <location>
        <begin position="714"/>
        <end position="739"/>
    </location>
</feature>
<dbReference type="EMBL" id="JAQQWP010000002">
    <property type="protein sequence ID" value="KAK8130408.1"/>
    <property type="molecule type" value="Genomic_DNA"/>
</dbReference>
<name>A0AAW0R9H5_9PEZI</name>
<dbReference type="AlphaFoldDB" id="A0AAW0R9H5"/>
<organism evidence="3 4">
    <name type="scientific">Apiospora kogelbergensis</name>
    <dbReference type="NCBI Taxonomy" id="1337665"/>
    <lineage>
        <taxon>Eukaryota</taxon>
        <taxon>Fungi</taxon>
        <taxon>Dikarya</taxon>
        <taxon>Ascomycota</taxon>
        <taxon>Pezizomycotina</taxon>
        <taxon>Sordariomycetes</taxon>
        <taxon>Xylariomycetidae</taxon>
        <taxon>Amphisphaeriales</taxon>
        <taxon>Apiosporaceae</taxon>
        <taxon>Apiospora</taxon>
    </lineage>
</organism>
<feature type="compositionally biased region" description="Basic and acidic residues" evidence="1">
    <location>
        <begin position="347"/>
        <end position="370"/>
    </location>
</feature>
<feature type="transmembrane region" description="Helical" evidence="2">
    <location>
        <begin position="225"/>
        <end position="247"/>
    </location>
</feature>
<feature type="region of interest" description="Disordered" evidence="1">
    <location>
        <begin position="1"/>
        <end position="45"/>
    </location>
</feature>
<feature type="compositionally biased region" description="Polar residues" evidence="1">
    <location>
        <begin position="1"/>
        <end position="22"/>
    </location>
</feature>
<keyword evidence="4" id="KW-1185">Reference proteome</keyword>
<dbReference type="Proteomes" id="UP001392437">
    <property type="component" value="Unassembled WGS sequence"/>
</dbReference>
<sequence length="739" mass="83015">MDRTASLQSTELQDFAHTNQPIPNEPETRTTQHGLAANDQRNEAQAPEISTVKTEDQITLVEPNSIDGLPSLKFRPLSLKPGFLYCVLFWNLSITALLIAVKIKPEFSLNGIWSYFVIQIMPPVLGTVTSVLLESVVMNLFRIAPYIACASSPGGNKAGKTILRTFFPSPGLRTAVRSREDLTHGNVLLSFSFILHVISYTVLAFKSVLLSSTSRRLRAYTTNWAALTLLVFYGMVDVHTIWVILYLRDRDTGLLWDPVSIADQLALFRGAQFVSKLKGSSIATPGSMRNHFRNEPLQLGYWKYGDAYWHGFGPKGELTDANHIQGTSYLVLENDTPTTEPINNFDSHPDPMGRRQNSDEGIENDIRANHGDSSGSQVNTRRIPGVTSSPIGQNNVNDILLDREELRDMRYATSDLFMDHGILYFFAILSIVLSTSFVIALVMNATLQDVDGYLQVNMPYNVAQFVLQWLPITVICLFTWLWEDLSMFHAKTEPFKALSSTAGVSADDSLLLNYTCLPRPVAIFVAMGKGHVKVAFLMGMAMLGRLLPIVATASYSLASNDEETFIRFSLPLSIIIIVWLVVYFLLILWMLATEERERQLPRCYYTIADLLSWTCSSSLLRDDKFMGENKGNPFDVILKGNLEQVQDENDRAVASRVSGYGQQWYMKARLRMAQKRYWFGVVPVYGENNLYTIGIEAGDFPDVSVPLPEPRHSWLGRLLHPGKKRGRADSSHRRQKNTG</sequence>
<dbReference type="PANTHER" id="PTHR37544">
    <property type="entry name" value="SPRAY-RELATED"/>
    <property type="match status" value="1"/>
</dbReference>
<feature type="region of interest" description="Disordered" evidence="1">
    <location>
        <begin position="340"/>
        <end position="387"/>
    </location>
</feature>
<accession>A0AAW0R9H5</accession>
<reference evidence="3 4" key="1">
    <citation type="submission" date="2023-01" db="EMBL/GenBank/DDBJ databases">
        <title>Analysis of 21 Apiospora genomes using comparative genomics revels a genus with tremendous synthesis potential of carbohydrate active enzymes and secondary metabolites.</title>
        <authorList>
            <person name="Sorensen T."/>
        </authorList>
    </citation>
    <scope>NUCLEOTIDE SEQUENCE [LARGE SCALE GENOMIC DNA]</scope>
    <source>
        <strain evidence="3 4">CBS 117206</strain>
    </source>
</reference>
<keyword evidence="2" id="KW-0812">Transmembrane</keyword>
<evidence type="ECO:0000256" key="1">
    <source>
        <dbReference type="SAM" id="MobiDB-lite"/>
    </source>
</evidence>
<feature type="compositionally biased region" description="Polar residues" evidence="1">
    <location>
        <begin position="371"/>
        <end position="387"/>
    </location>
</feature>
<evidence type="ECO:0000313" key="3">
    <source>
        <dbReference type="EMBL" id="KAK8130408.1"/>
    </source>
</evidence>
<protein>
    <submittedName>
        <fullName evidence="3">Uncharacterized protein</fullName>
    </submittedName>
</protein>
<feature type="transmembrane region" description="Helical" evidence="2">
    <location>
        <begin position="534"/>
        <end position="558"/>
    </location>
</feature>
<keyword evidence="2" id="KW-0472">Membrane</keyword>
<feature type="transmembrane region" description="Helical" evidence="2">
    <location>
        <begin position="422"/>
        <end position="442"/>
    </location>
</feature>
<dbReference type="InterPro" id="IPR021840">
    <property type="entry name" value="DUF3433"/>
</dbReference>
<comment type="caution">
    <text evidence="3">The sequence shown here is derived from an EMBL/GenBank/DDBJ whole genome shotgun (WGS) entry which is preliminary data.</text>
</comment>
<dbReference type="PANTHER" id="PTHR37544:SF3">
    <property type="entry name" value="SPRAY"/>
    <property type="match status" value="1"/>
</dbReference>
<feature type="transmembrane region" description="Helical" evidence="2">
    <location>
        <begin position="112"/>
        <end position="133"/>
    </location>
</feature>
<feature type="transmembrane region" description="Helical" evidence="2">
    <location>
        <begin position="82"/>
        <end position="100"/>
    </location>
</feature>
<evidence type="ECO:0000256" key="2">
    <source>
        <dbReference type="SAM" id="Phobius"/>
    </source>
</evidence>
<feature type="transmembrane region" description="Helical" evidence="2">
    <location>
        <begin position="570"/>
        <end position="592"/>
    </location>
</feature>